<dbReference type="Gene3D" id="3.20.20.30">
    <property type="entry name" value="Luciferase-like domain"/>
    <property type="match status" value="1"/>
</dbReference>
<dbReference type="SUPFAM" id="SSF51679">
    <property type="entry name" value="Bacterial luciferase-like"/>
    <property type="match status" value="1"/>
</dbReference>
<keyword evidence="2" id="KW-0288">FMN</keyword>
<dbReference type="PANTHER" id="PTHR30011">
    <property type="entry name" value="ALKANESULFONATE MONOOXYGENASE-RELATED"/>
    <property type="match status" value="1"/>
</dbReference>
<dbReference type="AlphaFoldDB" id="A0A8J3E3C1"/>
<reference evidence="6" key="1">
    <citation type="journal article" date="2014" name="Int. J. Syst. Evol. Microbiol.">
        <title>Complete genome sequence of Corynebacterium casei LMG S-19264T (=DSM 44701T), isolated from a smear-ripened cheese.</title>
        <authorList>
            <consortium name="US DOE Joint Genome Institute (JGI-PGF)"/>
            <person name="Walter F."/>
            <person name="Albersmeier A."/>
            <person name="Kalinowski J."/>
            <person name="Ruckert C."/>
        </authorList>
    </citation>
    <scope>NUCLEOTIDE SEQUENCE</scope>
    <source>
        <strain evidence="6">CGMCC 1.15725</strain>
    </source>
</reference>
<dbReference type="GO" id="GO:0016705">
    <property type="term" value="F:oxidoreductase activity, acting on paired donors, with incorporation or reduction of molecular oxygen"/>
    <property type="evidence" value="ECO:0007669"/>
    <property type="project" value="InterPro"/>
</dbReference>
<evidence type="ECO:0000256" key="1">
    <source>
        <dbReference type="ARBA" id="ARBA00022630"/>
    </source>
</evidence>
<reference evidence="6" key="2">
    <citation type="submission" date="2020-09" db="EMBL/GenBank/DDBJ databases">
        <authorList>
            <person name="Sun Q."/>
            <person name="Zhou Y."/>
        </authorList>
    </citation>
    <scope>NUCLEOTIDE SEQUENCE</scope>
    <source>
        <strain evidence="6">CGMCC 1.15725</strain>
    </source>
</reference>
<gene>
    <name evidence="6" type="ORF">GCM10011611_21140</name>
</gene>
<sequence length="338" mass="37754">MTVDINLSEPVSPAANVHDARDAIADAGFHRGYSRVFKQGHLTFGFIAPLEGYPDTPAPTMRDHAVLARKVDQAGFSALWLRDVPFFDPSFGDLGQVFDPMVYAGWLAAETKQIVIGTAGIVLPLRDPIAVAKQATTLDHLTCNRFLLGLSSGDRPIEYPAFGIEFETRAERFRDAHALIRTTTEQSWPIHTSQFFGRLDGNLDLVPKPVGPRLPTLAIGRAGQSVEWLAEHMDGWIWHQSDFNRLAAVIEQWQAAIPGKIFKPYGYGTFFDLDRNPDAPLRHGRGLVAGRKVLIDLWRRQQDQGVSHVALNLKMSRRPTSELIDELAEYILPHFTII</sequence>
<evidence type="ECO:0000256" key="4">
    <source>
        <dbReference type="ARBA" id="ARBA00023033"/>
    </source>
</evidence>
<comment type="caution">
    <text evidence="6">The sequence shown here is derived from an EMBL/GenBank/DDBJ whole genome shotgun (WGS) entry which is preliminary data.</text>
</comment>
<dbReference type="Proteomes" id="UP000646365">
    <property type="component" value="Unassembled WGS sequence"/>
</dbReference>
<dbReference type="GO" id="GO:0004497">
    <property type="term" value="F:monooxygenase activity"/>
    <property type="evidence" value="ECO:0007669"/>
    <property type="project" value="UniProtKB-KW"/>
</dbReference>
<name>A0A8J3E3C1_9PROT</name>
<keyword evidence="3" id="KW-0560">Oxidoreductase</keyword>
<protein>
    <submittedName>
        <fullName evidence="6">Luciferase</fullName>
    </submittedName>
</protein>
<evidence type="ECO:0000313" key="6">
    <source>
        <dbReference type="EMBL" id="GGF15134.1"/>
    </source>
</evidence>
<dbReference type="InterPro" id="IPR020020">
    <property type="entry name" value="Luciferase-type_oxidoreductase"/>
</dbReference>
<dbReference type="InterPro" id="IPR051260">
    <property type="entry name" value="Diverse_substr_monoxygenases"/>
</dbReference>
<evidence type="ECO:0000259" key="5">
    <source>
        <dbReference type="Pfam" id="PF00296"/>
    </source>
</evidence>
<evidence type="ECO:0000256" key="3">
    <source>
        <dbReference type="ARBA" id="ARBA00023002"/>
    </source>
</evidence>
<dbReference type="NCBIfam" id="TIGR03571">
    <property type="entry name" value="lucif_BA3436"/>
    <property type="match status" value="1"/>
</dbReference>
<dbReference type="EMBL" id="BMJQ01000005">
    <property type="protein sequence ID" value="GGF15134.1"/>
    <property type="molecule type" value="Genomic_DNA"/>
</dbReference>
<dbReference type="PANTHER" id="PTHR30011:SF16">
    <property type="entry name" value="C2H2 FINGER DOMAIN TRANSCRIPTION FACTOR (EUROFUNG)-RELATED"/>
    <property type="match status" value="1"/>
</dbReference>
<dbReference type="InterPro" id="IPR036661">
    <property type="entry name" value="Luciferase-like_sf"/>
</dbReference>
<keyword evidence="7" id="KW-1185">Reference proteome</keyword>
<organism evidence="6 7">
    <name type="scientific">Aliidongia dinghuensis</name>
    <dbReference type="NCBI Taxonomy" id="1867774"/>
    <lineage>
        <taxon>Bacteria</taxon>
        <taxon>Pseudomonadati</taxon>
        <taxon>Pseudomonadota</taxon>
        <taxon>Alphaproteobacteria</taxon>
        <taxon>Rhodospirillales</taxon>
        <taxon>Dongiaceae</taxon>
        <taxon>Aliidongia</taxon>
    </lineage>
</organism>
<evidence type="ECO:0000256" key="2">
    <source>
        <dbReference type="ARBA" id="ARBA00022643"/>
    </source>
</evidence>
<feature type="domain" description="Luciferase-like" evidence="5">
    <location>
        <begin position="44"/>
        <end position="256"/>
    </location>
</feature>
<dbReference type="InterPro" id="IPR011251">
    <property type="entry name" value="Luciferase-like_dom"/>
</dbReference>
<evidence type="ECO:0000313" key="7">
    <source>
        <dbReference type="Proteomes" id="UP000646365"/>
    </source>
</evidence>
<keyword evidence="4" id="KW-0503">Monooxygenase</keyword>
<proteinExistence type="predicted"/>
<keyword evidence="1" id="KW-0285">Flavoprotein</keyword>
<dbReference type="Pfam" id="PF00296">
    <property type="entry name" value="Bac_luciferase"/>
    <property type="match status" value="1"/>
</dbReference>
<accession>A0A8J3E3C1</accession>